<dbReference type="RefSeq" id="WP_257450728.1">
    <property type="nucleotide sequence ID" value="NZ_JANIPJ010000020.1"/>
</dbReference>
<comment type="caution">
    <text evidence="2">The sequence shown here is derived from an EMBL/GenBank/DDBJ whole genome shotgun (WGS) entry which is preliminary data.</text>
</comment>
<evidence type="ECO:0000313" key="2">
    <source>
        <dbReference type="EMBL" id="MCR2806846.1"/>
    </source>
</evidence>
<organism evidence="2 3">
    <name type="scientific">Paenibacillus soyae</name>
    <dbReference type="NCBI Taxonomy" id="2969249"/>
    <lineage>
        <taxon>Bacteria</taxon>
        <taxon>Bacillati</taxon>
        <taxon>Bacillota</taxon>
        <taxon>Bacilli</taxon>
        <taxon>Bacillales</taxon>
        <taxon>Paenibacillaceae</taxon>
        <taxon>Paenibacillus</taxon>
    </lineage>
</organism>
<name>A0A9X2MTR3_9BACL</name>
<dbReference type="InterPro" id="IPR057200">
    <property type="entry name" value="DUF7878"/>
</dbReference>
<accession>A0A9X2MTR3</accession>
<dbReference type="EMBL" id="JANIPJ010000020">
    <property type="protein sequence ID" value="MCR2806846.1"/>
    <property type="molecule type" value="Genomic_DNA"/>
</dbReference>
<protein>
    <recommendedName>
        <fullName evidence="1">DUF7878 domain-containing protein</fullName>
    </recommendedName>
</protein>
<gene>
    <name evidence="2" type="ORF">NQZ67_23460</name>
</gene>
<dbReference type="AlphaFoldDB" id="A0A9X2MTR3"/>
<keyword evidence="3" id="KW-1185">Reference proteome</keyword>
<feature type="domain" description="DUF7878" evidence="1">
    <location>
        <begin position="14"/>
        <end position="134"/>
    </location>
</feature>
<proteinExistence type="predicted"/>
<evidence type="ECO:0000313" key="3">
    <source>
        <dbReference type="Proteomes" id="UP001141950"/>
    </source>
</evidence>
<reference evidence="2" key="1">
    <citation type="submission" date="2022-08" db="EMBL/GenBank/DDBJ databases">
        <title>The genomic sequence of strain Paenibacillus sp. SCIV0701.</title>
        <authorList>
            <person name="Zhao H."/>
        </authorList>
    </citation>
    <scope>NUCLEOTIDE SEQUENCE</scope>
    <source>
        <strain evidence="2">SCIV0701</strain>
    </source>
</reference>
<dbReference type="Proteomes" id="UP001141950">
    <property type="component" value="Unassembled WGS sequence"/>
</dbReference>
<sequence length="150" mass="17619">MKAFQLRYEISPTHTVDPGLLKKNSGKLLLDIEGKLEIWVDEQCFFVEKSFPLLEFAVDLSRWRGRIEKTLENFHYYSMEHDYSEGPIISFLYTGSGSWELASIWQEFEYSGPLALPVVLDEVDLFIAKFDQDLLRRYGIRVSNFYTLFN</sequence>
<dbReference type="Pfam" id="PF25297">
    <property type="entry name" value="DUF7878"/>
    <property type="match status" value="1"/>
</dbReference>
<evidence type="ECO:0000259" key="1">
    <source>
        <dbReference type="Pfam" id="PF25297"/>
    </source>
</evidence>